<dbReference type="OrthoDB" id="1372046at2759"/>
<dbReference type="InterPro" id="IPR036396">
    <property type="entry name" value="Cyt_P450_sf"/>
</dbReference>
<dbReference type="Proteomes" id="UP000631114">
    <property type="component" value="Unassembled WGS sequence"/>
</dbReference>
<dbReference type="SUPFAM" id="SSF48264">
    <property type="entry name" value="Cytochrome P450"/>
    <property type="match status" value="1"/>
</dbReference>
<protein>
    <submittedName>
        <fullName evidence="3">Uncharacterized protein</fullName>
    </submittedName>
</protein>
<evidence type="ECO:0000313" key="3">
    <source>
        <dbReference type="EMBL" id="KAF9619850.1"/>
    </source>
</evidence>
<accession>A0A835IJ15</accession>
<keyword evidence="1" id="KW-0479">Metal-binding</keyword>
<dbReference type="GO" id="GO:0016132">
    <property type="term" value="P:brassinosteroid biosynthetic process"/>
    <property type="evidence" value="ECO:0007669"/>
    <property type="project" value="TreeGrafter"/>
</dbReference>
<dbReference type="InterPro" id="IPR001128">
    <property type="entry name" value="Cyt_P450"/>
</dbReference>
<dbReference type="EMBL" id="JADFTS010000002">
    <property type="protein sequence ID" value="KAF9619850.1"/>
    <property type="molecule type" value="Genomic_DNA"/>
</dbReference>
<keyword evidence="2" id="KW-0408">Iron</keyword>
<dbReference type="Pfam" id="PF00067">
    <property type="entry name" value="p450"/>
    <property type="match status" value="1"/>
</dbReference>
<keyword evidence="4" id="KW-1185">Reference proteome</keyword>
<evidence type="ECO:0000256" key="2">
    <source>
        <dbReference type="ARBA" id="ARBA00023004"/>
    </source>
</evidence>
<reference evidence="3 4" key="1">
    <citation type="submission" date="2020-10" db="EMBL/GenBank/DDBJ databases">
        <title>The Coptis chinensis genome and diversification of protoberbering-type alkaloids.</title>
        <authorList>
            <person name="Wang B."/>
            <person name="Shu S."/>
            <person name="Song C."/>
            <person name="Liu Y."/>
        </authorList>
    </citation>
    <scope>NUCLEOTIDE SEQUENCE [LARGE SCALE GENOMIC DNA]</scope>
    <source>
        <strain evidence="3">HL-2020</strain>
        <tissue evidence="3">Leaf</tissue>
    </source>
</reference>
<dbReference type="GO" id="GO:0004497">
    <property type="term" value="F:monooxygenase activity"/>
    <property type="evidence" value="ECO:0007669"/>
    <property type="project" value="InterPro"/>
</dbReference>
<name>A0A835IJ15_9MAGN</name>
<dbReference type="GO" id="GO:0016705">
    <property type="term" value="F:oxidoreductase activity, acting on paired donors, with incorporation or reduction of molecular oxygen"/>
    <property type="evidence" value="ECO:0007669"/>
    <property type="project" value="InterPro"/>
</dbReference>
<dbReference type="GO" id="GO:0020037">
    <property type="term" value="F:heme binding"/>
    <property type="evidence" value="ECO:0007669"/>
    <property type="project" value="InterPro"/>
</dbReference>
<comment type="caution">
    <text evidence="3">The sequence shown here is derived from an EMBL/GenBank/DDBJ whole genome shotgun (WGS) entry which is preliminary data.</text>
</comment>
<sequence length="102" mass="11783">MHVPSESPVSYIYPNDILQGVPTPCSSAYTVNEDDYRTPKDEHEEILKNRENVDSPLTWNEYKSMTFTSHVVDETLRLGNIAPLIFRRPTRDIQKDDEEAQS</sequence>
<dbReference type="GO" id="GO:0010268">
    <property type="term" value="P:brassinosteroid homeostasis"/>
    <property type="evidence" value="ECO:0007669"/>
    <property type="project" value="TreeGrafter"/>
</dbReference>
<dbReference type="GO" id="GO:0044550">
    <property type="term" value="P:secondary metabolite biosynthetic process"/>
    <property type="evidence" value="ECO:0007669"/>
    <property type="project" value="UniProtKB-ARBA"/>
</dbReference>
<organism evidence="3 4">
    <name type="scientific">Coptis chinensis</name>
    <dbReference type="NCBI Taxonomy" id="261450"/>
    <lineage>
        <taxon>Eukaryota</taxon>
        <taxon>Viridiplantae</taxon>
        <taxon>Streptophyta</taxon>
        <taxon>Embryophyta</taxon>
        <taxon>Tracheophyta</taxon>
        <taxon>Spermatophyta</taxon>
        <taxon>Magnoliopsida</taxon>
        <taxon>Ranunculales</taxon>
        <taxon>Ranunculaceae</taxon>
        <taxon>Coptidoideae</taxon>
        <taxon>Coptis</taxon>
    </lineage>
</organism>
<gene>
    <name evidence="3" type="ORF">IFM89_009601</name>
</gene>
<proteinExistence type="predicted"/>
<evidence type="ECO:0000313" key="4">
    <source>
        <dbReference type="Proteomes" id="UP000631114"/>
    </source>
</evidence>
<dbReference type="GO" id="GO:0016125">
    <property type="term" value="P:sterol metabolic process"/>
    <property type="evidence" value="ECO:0007669"/>
    <property type="project" value="TreeGrafter"/>
</dbReference>
<dbReference type="PANTHER" id="PTHR24286">
    <property type="entry name" value="CYTOCHROME P450 26"/>
    <property type="match status" value="1"/>
</dbReference>
<dbReference type="PANTHER" id="PTHR24286:SF305">
    <property type="entry name" value="CYTOCHROME P450 708A2"/>
    <property type="match status" value="1"/>
</dbReference>
<dbReference type="AlphaFoldDB" id="A0A835IJ15"/>
<evidence type="ECO:0000256" key="1">
    <source>
        <dbReference type="ARBA" id="ARBA00022723"/>
    </source>
</evidence>
<dbReference type="Gene3D" id="1.10.630.10">
    <property type="entry name" value="Cytochrome P450"/>
    <property type="match status" value="1"/>
</dbReference>
<dbReference type="GO" id="GO:0005506">
    <property type="term" value="F:iron ion binding"/>
    <property type="evidence" value="ECO:0007669"/>
    <property type="project" value="InterPro"/>
</dbReference>